<proteinExistence type="predicted"/>
<organism evidence="1 2">
    <name type="scientific">Vibrio parahaemolyticus</name>
    <dbReference type="NCBI Taxonomy" id="670"/>
    <lineage>
        <taxon>Bacteria</taxon>
        <taxon>Pseudomonadati</taxon>
        <taxon>Pseudomonadota</taxon>
        <taxon>Gammaproteobacteria</taxon>
        <taxon>Vibrionales</taxon>
        <taxon>Vibrionaceae</taxon>
        <taxon>Vibrio</taxon>
    </lineage>
</organism>
<dbReference type="AlphaFoldDB" id="A0AA47L8K3"/>
<dbReference type="EMBL" id="CP114194">
    <property type="protein sequence ID" value="WAT91738.1"/>
    <property type="molecule type" value="Genomic_DNA"/>
</dbReference>
<evidence type="ECO:0000313" key="1">
    <source>
        <dbReference type="EMBL" id="WAT91738.1"/>
    </source>
</evidence>
<protein>
    <submittedName>
        <fullName evidence="1">Uncharacterized protein</fullName>
    </submittedName>
</protein>
<reference evidence="1" key="1">
    <citation type="submission" date="2022-12" db="EMBL/GenBank/DDBJ databases">
        <title>Vibrio parahaemolyticus become highly virulent by producing novel Tc toxins.</title>
        <authorList>
            <person name="Yang F."/>
            <person name="You Y."/>
            <person name="Lai Q."/>
            <person name="Xu L."/>
            <person name="Li F."/>
        </authorList>
    </citation>
    <scope>NUCLEOTIDE SEQUENCE</scope>
    <source>
        <strain evidence="1">Vp-HL-202005</strain>
    </source>
</reference>
<name>A0AA47L8K3_VIBPH</name>
<dbReference type="Proteomes" id="UP001156560">
    <property type="component" value="Chromosome 1"/>
</dbReference>
<sequence>MKKKPYYVELNTTIRAMDIHSMSDLDDESYREMVTAQLFYVDPHENLRDAVTDHPIATSLEQLDILIEELGNMRSRMISKNN</sequence>
<dbReference type="RefSeq" id="WP_269169492.1">
    <property type="nucleotide sequence ID" value="NZ_CP114194.1"/>
</dbReference>
<accession>A0AA47L8K3</accession>
<evidence type="ECO:0000313" key="2">
    <source>
        <dbReference type="Proteomes" id="UP001156560"/>
    </source>
</evidence>
<gene>
    <name evidence="1" type="ORF">O1Q84_07940</name>
</gene>